<protein>
    <submittedName>
        <fullName evidence="4">Pentatricopeptide repeat-containing protein At1g26900, mitochondrial isoform X1</fullName>
    </submittedName>
</protein>
<dbReference type="OrthoDB" id="185373at2759"/>
<dbReference type="Gene3D" id="1.25.40.10">
    <property type="entry name" value="Tetratricopeptide repeat domain"/>
    <property type="match status" value="5"/>
</dbReference>
<keyword evidence="3" id="KW-1185">Reference proteome</keyword>
<evidence type="ECO:0000256" key="2">
    <source>
        <dbReference type="PROSITE-ProRule" id="PRU00708"/>
    </source>
</evidence>
<dbReference type="Pfam" id="PF13041">
    <property type="entry name" value="PPR_2"/>
    <property type="match status" value="2"/>
</dbReference>
<name>A0A6J0MFR4_RAPSA</name>
<dbReference type="AlphaFoldDB" id="A0A6J0MFR4"/>
<reference evidence="4" key="2">
    <citation type="submission" date="2025-08" db="UniProtKB">
        <authorList>
            <consortium name="RefSeq"/>
        </authorList>
    </citation>
    <scope>IDENTIFICATION</scope>
    <source>
        <tissue evidence="4">Leaf</tissue>
    </source>
</reference>
<dbReference type="GO" id="GO:0009451">
    <property type="term" value="P:RNA modification"/>
    <property type="evidence" value="ECO:0007669"/>
    <property type="project" value="InterPro"/>
</dbReference>
<keyword evidence="1" id="KW-0677">Repeat</keyword>
<proteinExistence type="predicted"/>
<gene>
    <name evidence="4" type="primary">LOC108842049</name>
</gene>
<dbReference type="FunFam" id="1.25.40.10:FF:000607">
    <property type="entry name" value="Pentatricopeptide repeat-containing protein, mitochondrial"/>
    <property type="match status" value="1"/>
</dbReference>
<accession>A0A6J0MFR4</accession>
<sequence>MASAITFRIYALRRMSLYTTTATSTRIARVESPLFQKLIEDLRCCREVAQVSRIHGYMVKTGIDKDDFTVSKLIASSSLQDIRYASSIFENVSNTNLFMFNTMLRGYSISDDPERAFPVFNQLRAEFSTLDRFSFIPTLKSCARELCSRFGEGVHGIVLRSGFIPFTDLRNALLRFYCVSGRINDARKLFDEMLDTVDAISFTTLMNGYLQVSKPALALYLFTDMRRSDIIVNDSTLLSFLSATGELGDLLGAESAYGFSIKTGLDLKLHLITALIGMYGKIGDMSSARRIFDSAASKDVVIWNCMIDQYAKMGLLEECLWLLRQMKYEQVKPNSSTFVGLLSSCASYEASSVGQSVGDLVEEERVVLDAVLGTALVDMYAKLGMLDKAVEIFNRMKNKDVKSWTAMISGYGAHGLAREAINIFYKMEDESIKVKPNKITFLVVLNACSHGGLVMEGITCFKRMVEVYRFIPEVEHYGCVVDLLGRAGQLEEAYELIKNLPITSDSTAWRALLAACRVYGNVDLGGLVRTKLVEMGERNFADAVLLAGTHAVAGNPQGRQYLLDNELYKEKKEAGYSAIEIEWRTEATCGLRIYSPVLER</sequence>
<feature type="repeat" description="PPR" evidence="2">
    <location>
        <begin position="400"/>
        <end position="434"/>
    </location>
</feature>
<dbReference type="KEGG" id="rsz:108842049"/>
<dbReference type="PANTHER" id="PTHR47926:SF490">
    <property type="entry name" value="REPEAT-LIKE SUPERFAMILY PROTEIN, PUTATIVE-RELATED"/>
    <property type="match status" value="1"/>
</dbReference>
<dbReference type="FunFam" id="1.25.40.10:FF:001698">
    <property type="entry name" value="Pentatricopeptide repeat-containing protein, mitochondrial"/>
    <property type="match status" value="1"/>
</dbReference>
<feature type="repeat" description="PPR" evidence="2">
    <location>
        <begin position="198"/>
        <end position="232"/>
    </location>
</feature>
<feature type="repeat" description="PPR" evidence="2">
    <location>
        <begin position="369"/>
        <end position="399"/>
    </location>
</feature>
<dbReference type="GO" id="GO:0003723">
    <property type="term" value="F:RNA binding"/>
    <property type="evidence" value="ECO:0007669"/>
    <property type="project" value="InterPro"/>
</dbReference>
<reference evidence="3" key="1">
    <citation type="journal article" date="2019" name="Database">
        <title>The radish genome database (RadishGD): an integrated information resource for radish genomics.</title>
        <authorList>
            <person name="Yu H.J."/>
            <person name="Baek S."/>
            <person name="Lee Y.J."/>
            <person name="Cho A."/>
            <person name="Mun J.H."/>
        </authorList>
    </citation>
    <scope>NUCLEOTIDE SEQUENCE [LARGE SCALE GENOMIC DNA]</scope>
    <source>
        <strain evidence="3">cv. WK10039</strain>
    </source>
</reference>
<dbReference type="Pfam" id="PF01535">
    <property type="entry name" value="PPR"/>
    <property type="match status" value="5"/>
</dbReference>
<feature type="repeat" description="PPR" evidence="2">
    <location>
        <begin position="299"/>
        <end position="333"/>
    </location>
</feature>
<dbReference type="NCBIfam" id="TIGR00756">
    <property type="entry name" value="PPR"/>
    <property type="match status" value="5"/>
</dbReference>
<dbReference type="PANTHER" id="PTHR47926">
    <property type="entry name" value="PENTATRICOPEPTIDE REPEAT-CONTAINING PROTEIN"/>
    <property type="match status" value="1"/>
</dbReference>
<dbReference type="InterPro" id="IPR046960">
    <property type="entry name" value="PPR_At4g14850-like_plant"/>
</dbReference>
<dbReference type="Proteomes" id="UP000504610">
    <property type="component" value="Chromosome 1"/>
</dbReference>
<evidence type="ECO:0000256" key="1">
    <source>
        <dbReference type="ARBA" id="ARBA00022737"/>
    </source>
</evidence>
<dbReference type="PROSITE" id="PS51375">
    <property type="entry name" value="PPR"/>
    <property type="match status" value="4"/>
</dbReference>
<evidence type="ECO:0000313" key="4">
    <source>
        <dbReference type="RefSeq" id="XP_018470361.1"/>
    </source>
</evidence>
<organism evidence="3 4">
    <name type="scientific">Raphanus sativus</name>
    <name type="common">Radish</name>
    <name type="synonym">Raphanus raphanistrum var. sativus</name>
    <dbReference type="NCBI Taxonomy" id="3726"/>
    <lineage>
        <taxon>Eukaryota</taxon>
        <taxon>Viridiplantae</taxon>
        <taxon>Streptophyta</taxon>
        <taxon>Embryophyta</taxon>
        <taxon>Tracheophyta</taxon>
        <taxon>Spermatophyta</taxon>
        <taxon>Magnoliopsida</taxon>
        <taxon>eudicotyledons</taxon>
        <taxon>Gunneridae</taxon>
        <taxon>Pentapetalae</taxon>
        <taxon>rosids</taxon>
        <taxon>malvids</taxon>
        <taxon>Brassicales</taxon>
        <taxon>Brassicaceae</taxon>
        <taxon>Brassiceae</taxon>
        <taxon>Raphanus</taxon>
    </lineage>
</organism>
<dbReference type="InterPro" id="IPR011990">
    <property type="entry name" value="TPR-like_helical_dom_sf"/>
</dbReference>
<dbReference type="RefSeq" id="XP_018470361.1">
    <property type="nucleotide sequence ID" value="XM_018614859.2"/>
</dbReference>
<evidence type="ECO:0000313" key="3">
    <source>
        <dbReference type="Proteomes" id="UP000504610"/>
    </source>
</evidence>
<dbReference type="GeneID" id="108842049"/>
<dbReference type="InterPro" id="IPR002885">
    <property type="entry name" value="PPR_rpt"/>
</dbReference>